<evidence type="ECO:0000256" key="1">
    <source>
        <dbReference type="SAM" id="SignalP"/>
    </source>
</evidence>
<gene>
    <name evidence="2" type="ORF">UC8_06850</name>
</gene>
<dbReference type="Pfam" id="PF05150">
    <property type="entry name" value="Legionella_OMP"/>
    <property type="match status" value="1"/>
</dbReference>
<sequence precursor="true">MKIKTLFGAMLGMLALNFGIASAAEPLAVDGSAVQLASCETCPTVCCVPPWAHRSGVFGDLLILRARDAEVGFASTVNGNVPEGRVGILDPEYDFGFRLGLAKALDNCSSLSLSYTGFFSEQNDSLDTAAPLSLTKNLVHPNEANAGTNVLSAAGEYEIDFQFADLDYRFVVLSNSRTAANVTIGARYGNLDQELSVVYAGAGLTETITTDIDFDGVGARLGFDIEHHGHRGLFVYGKTSASFLAGEFDATYLHSSTADPVRVASNWEAGRLMSIIDLELGVGWQHCSGWRVSGGYTFSSWLNTVKTADWIDAVRNNADNYRDLDDEFTFDGFVGRVEYRF</sequence>
<reference evidence="2 3" key="1">
    <citation type="submission" date="2019-08" db="EMBL/GenBank/DDBJ databases">
        <title>Deep-cultivation of Planctomycetes and their phenomic and genomic characterization uncovers novel biology.</title>
        <authorList>
            <person name="Wiegand S."/>
            <person name="Jogler M."/>
            <person name="Boedeker C."/>
            <person name="Pinto D."/>
            <person name="Vollmers J."/>
            <person name="Rivas-Marin E."/>
            <person name="Kohn T."/>
            <person name="Peeters S.H."/>
            <person name="Heuer A."/>
            <person name="Rast P."/>
            <person name="Oberbeckmann S."/>
            <person name="Bunk B."/>
            <person name="Jeske O."/>
            <person name="Meyerdierks A."/>
            <person name="Storesund J.E."/>
            <person name="Kallscheuer N."/>
            <person name="Luecker S."/>
            <person name="Lage O.M."/>
            <person name="Pohl T."/>
            <person name="Merkel B.J."/>
            <person name="Hornburger P."/>
            <person name="Mueller R.-W."/>
            <person name="Bruemmer F."/>
            <person name="Labrenz M."/>
            <person name="Spormann A.M."/>
            <person name="Op den Camp H."/>
            <person name="Overmann J."/>
            <person name="Amann R."/>
            <person name="Jetten M.S.M."/>
            <person name="Mascher T."/>
            <person name="Medema M.H."/>
            <person name="Devos D.P."/>
            <person name="Kaster A.-K."/>
            <person name="Ovreas L."/>
            <person name="Rohde M."/>
            <person name="Galperin M.Y."/>
            <person name="Jogler C."/>
        </authorList>
    </citation>
    <scope>NUCLEOTIDE SEQUENCE [LARGE SCALE GENOMIC DNA]</scope>
    <source>
        <strain evidence="2 3">UC8</strain>
    </source>
</reference>
<dbReference type="InterPro" id="IPR007825">
    <property type="entry name" value="Major_OMP_Legionella"/>
</dbReference>
<dbReference type="RefSeq" id="WP_068142804.1">
    <property type="nucleotide sequence ID" value="NZ_CP042914.1"/>
</dbReference>
<accession>A0A5B9QHX6</accession>
<name>A0A5B9QHX6_9BACT</name>
<organism evidence="2 3">
    <name type="scientific">Roseimaritima ulvae</name>
    <dbReference type="NCBI Taxonomy" id="980254"/>
    <lineage>
        <taxon>Bacteria</taxon>
        <taxon>Pseudomonadati</taxon>
        <taxon>Planctomycetota</taxon>
        <taxon>Planctomycetia</taxon>
        <taxon>Pirellulales</taxon>
        <taxon>Pirellulaceae</taxon>
        <taxon>Roseimaritima</taxon>
    </lineage>
</organism>
<dbReference type="Proteomes" id="UP000325286">
    <property type="component" value="Chromosome"/>
</dbReference>
<feature type="chain" id="PRO_5023010108" evidence="1">
    <location>
        <begin position="24"/>
        <end position="341"/>
    </location>
</feature>
<keyword evidence="3" id="KW-1185">Reference proteome</keyword>
<dbReference type="AlphaFoldDB" id="A0A5B9QHX6"/>
<dbReference type="EMBL" id="CP042914">
    <property type="protein sequence ID" value="QEG38727.1"/>
    <property type="molecule type" value="Genomic_DNA"/>
</dbReference>
<feature type="signal peptide" evidence="1">
    <location>
        <begin position="1"/>
        <end position="23"/>
    </location>
</feature>
<proteinExistence type="predicted"/>
<dbReference type="OrthoDB" id="271806at2"/>
<protein>
    <submittedName>
        <fullName evidence="2">Uncharacterized protein</fullName>
    </submittedName>
</protein>
<dbReference type="KEGG" id="rul:UC8_06850"/>
<evidence type="ECO:0000313" key="2">
    <source>
        <dbReference type="EMBL" id="QEG38727.1"/>
    </source>
</evidence>
<evidence type="ECO:0000313" key="3">
    <source>
        <dbReference type="Proteomes" id="UP000325286"/>
    </source>
</evidence>
<keyword evidence="1" id="KW-0732">Signal</keyword>